<dbReference type="PANTHER" id="PTHR23171">
    <property type="entry name" value="GDOWN1"/>
    <property type="match status" value="1"/>
</dbReference>
<dbReference type="EMBL" id="JAMKFB020000007">
    <property type="protein sequence ID" value="KAL0188310.1"/>
    <property type="molecule type" value="Genomic_DNA"/>
</dbReference>
<feature type="non-terminal residue" evidence="2">
    <location>
        <position position="58"/>
    </location>
</feature>
<reference evidence="2 3" key="1">
    <citation type="submission" date="2024-05" db="EMBL/GenBank/DDBJ databases">
        <title>Genome sequencing and assembly of Indian major carp, Cirrhinus mrigala (Hamilton, 1822).</title>
        <authorList>
            <person name="Mohindra V."/>
            <person name="Chowdhury L.M."/>
            <person name="Lal K."/>
            <person name="Jena J.K."/>
        </authorList>
    </citation>
    <scope>NUCLEOTIDE SEQUENCE [LARGE SCALE GENOMIC DNA]</scope>
    <source>
        <strain evidence="2">CM1030</strain>
        <tissue evidence="2">Blood</tissue>
    </source>
</reference>
<comment type="caution">
    <text evidence="2">The sequence shown here is derived from an EMBL/GenBank/DDBJ whole genome shotgun (WGS) entry which is preliminary data.</text>
</comment>
<protein>
    <submittedName>
        <fullName evidence="2">Uncharacterized protein</fullName>
    </submittedName>
</protein>
<evidence type="ECO:0000313" key="3">
    <source>
        <dbReference type="Proteomes" id="UP001529510"/>
    </source>
</evidence>
<feature type="non-terminal residue" evidence="2">
    <location>
        <position position="1"/>
    </location>
</feature>
<evidence type="ECO:0000313" key="2">
    <source>
        <dbReference type="EMBL" id="KAL0188310.1"/>
    </source>
</evidence>
<keyword evidence="3" id="KW-1185">Reference proteome</keyword>
<name>A0ABD0QQ06_CIRMR</name>
<dbReference type="PANTHER" id="PTHR23171:SF4">
    <property type="entry name" value="TUFTELIN"/>
    <property type="match status" value="1"/>
</dbReference>
<sequence length="58" mass="6433">QASGSTTPLTAEARRQRDRKHLDDITAAKLPPLHHSPAQLLSLEESAVLLQQQTKKHL</sequence>
<gene>
    <name evidence="2" type="ORF">M9458_015409</name>
</gene>
<dbReference type="Proteomes" id="UP001529510">
    <property type="component" value="Unassembled WGS sequence"/>
</dbReference>
<organism evidence="2 3">
    <name type="scientific">Cirrhinus mrigala</name>
    <name type="common">Mrigala</name>
    <dbReference type="NCBI Taxonomy" id="683832"/>
    <lineage>
        <taxon>Eukaryota</taxon>
        <taxon>Metazoa</taxon>
        <taxon>Chordata</taxon>
        <taxon>Craniata</taxon>
        <taxon>Vertebrata</taxon>
        <taxon>Euteleostomi</taxon>
        <taxon>Actinopterygii</taxon>
        <taxon>Neopterygii</taxon>
        <taxon>Teleostei</taxon>
        <taxon>Ostariophysi</taxon>
        <taxon>Cypriniformes</taxon>
        <taxon>Cyprinidae</taxon>
        <taxon>Labeoninae</taxon>
        <taxon>Labeonini</taxon>
        <taxon>Cirrhinus</taxon>
    </lineage>
</organism>
<evidence type="ECO:0000256" key="1">
    <source>
        <dbReference type="SAM" id="MobiDB-lite"/>
    </source>
</evidence>
<feature type="compositionally biased region" description="Basic and acidic residues" evidence="1">
    <location>
        <begin position="12"/>
        <end position="23"/>
    </location>
</feature>
<dbReference type="AlphaFoldDB" id="A0ABD0QQ06"/>
<accession>A0ABD0QQ06</accession>
<proteinExistence type="predicted"/>
<dbReference type="InterPro" id="IPR051375">
    <property type="entry name" value="Tuftelin_GRINL1A/MYZAP/CCD68"/>
</dbReference>
<feature type="region of interest" description="Disordered" evidence="1">
    <location>
        <begin position="1"/>
        <end position="23"/>
    </location>
</feature>